<protein>
    <recommendedName>
        <fullName evidence="7">CstA N-terminal domain-containing protein</fullName>
    </recommendedName>
</protein>
<evidence type="ECO:0000256" key="2">
    <source>
        <dbReference type="ARBA" id="ARBA00022475"/>
    </source>
</evidence>
<reference evidence="8" key="1">
    <citation type="submission" date="2018-05" db="EMBL/GenBank/DDBJ databases">
        <authorList>
            <person name="Lanie J.A."/>
            <person name="Ng W.-L."/>
            <person name="Kazmierczak K.M."/>
            <person name="Andrzejewski T.M."/>
            <person name="Davidsen T.M."/>
            <person name="Wayne K.J."/>
            <person name="Tettelin H."/>
            <person name="Glass J.I."/>
            <person name="Rusch D."/>
            <person name="Podicherti R."/>
            <person name="Tsui H.-C.T."/>
            <person name="Winkler M.E."/>
        </authorList>
    </citation>
    <scope>NUCLEOTIDE SEQUENCE</scope>
</reference>
<evidence type="ECO:0000256" key="6">
    <source>
        <dbReference type="SAM" id="Phobius"/>
    </source>
</evidence>
<feature type="domain" description="CstA N-terminal" evidence="7">
    <location>
        <begin position="3"/>
        <end position="345"/>
    </location>
</feature>
<feature type="transmembrane region" description="Helical" evidence="6">
    <location>
        <begin position="255"/>
        <end position="274"/>
    </location>
</feature>
<keyword evidence="2" id="KW-1003">Cell membrane</keyword>
<evidence type="ECO:0000256" key="1">
    <source>
        <dbReference type="ARBA" id="ARBA00004651"/>
    </source>
</evidence>
<dbReference type="AlphaFoldDB" id="A0A381SEY3"/>
<gene>
    <name evidence="8" type="ORF">METZ01_LOCUS55494</name>
</gene>
<feature type="transmembrane region" description="Helical" evidence="6">
    <location>
        <begin position="163"/>
        <end position="179"/>
    </location>
</feature>
<feature type="domain" description="CstA N-terminal" evidence="7">
    <location>
        <begin position="381"/>
        <end position="512"/>
    </location>
</feature>
<accession>A0A381SEY3</accession>
<evidence type="ECO:0000313" key="8">
    <source>
        <dbReference type="EMBL" id="SVA02640.1"/>
    </source>
</evidence>
<name>A0A381SEY3_9ZZZZ</name>
<feature type="transmembrane region" description="Helical" evidence="6">
    <location>
        <begin position="86"/>
        <end position="107"/>
    </location>
</feature>
<organism evidence="8">
    <name type="scientific">marine metagenome</name>
    <dbReference type="NCBI Taxonomy" id="408172"/>
    <lineage>
        <taxon>unclassified sequences</taxon>
        <taxon>metagenomes</taxon>
        <taxon>ecological metagenomes</taxon>
    </lineage>
</organism>
<comment type="subcellular location">
    <subcellularLocation>
        <location evidence="1">Cell membrane</location>
        <topology evidence="1">Multi-pass membrane protein</topology>
    </subcellularLocation>
</comment>
<dbReference type="Pfam" id="PF02554">
    <property type="entry name" value="CstA"/>
    <property type="match status" value="2"/>
</dbReference>
<feature type="transmembrane region" description="Helical" evidence="6">
    <location>
        <begin position="435"/>
        <end position="452"/>
    </location>
</feature>
<feature type="transmembrane region" description="Helical" evidence="6">
    <location>
        <begin position="128"/>
        <end position="151"/>
    </location>
</feature>
<evidence type="ECO:0000256" key="5">
    <source>
        <dbReference type="ARBA" id="ARBA00023136"/>
    </source>
</evidence>
<dbReference type="PANTHER" id="PTHR30252:SF0">
    <property type="entry name" value="PEPTIDE TRANSPORTER CSTA"/>
    <property type="match status" value="1"/>
</dbReference>
<feature type="transmembrane region" description="Helical" evidence="6">
    <location>
        <begin position="524"/>
        <end position="544"/>
    </location>
</feature>
<feature type="transmembrane region" description="Helical" evidence="6">
    <location>
        <begin position="186"/>
        <end position="203"/>
    </location>
</feature>
<dbReference type="PANTHER" id="PTHR30252">
    <property type="entry name" value="INNER MEMBRANE PEPTIDE TRANSPORTER"/>
    <property type="match status" value="1"/>
</dbReference>
<dbReference type="GO" id="GO:0005886">
    <property type="term" value="C:plasma membrane"/>
    <property type="evidence" value="ECO:0007669"/>
    <property type="project" value="UniProtKB-SubCell"/>
</dbReference>
<feature type="transmembrane region" description="Helical" evidence="6">
    <location>
        <begin position="6"/>
        <end position="26"/>
    </location>
</feature>
<feature type="transmembrane region" description="Helical" evidence="6">
    <location>
        <begin position="496"/>
        <end position="518"/>
    </location>
</feature>
<feature type="transmembrane region" description="Helical" evidence="6">
    <location>
        <begin position="327"/>
        <end position="351"/>
    </location>
</feature>
<evidence type="ECO:0000256" key="4">
    <source>
        <dbReference type="ARBA" id="ARBA00022989"/>
    </source>
</evidence>
<dbReference type="InterPro" id="IPR003706">
    <property type="entry name" value="CstA_N"/>
</dbReference>
<keyword evidence="4 6" id="KW-1133">Transmembrane helix</keyword>
<sequence length="572" mass="61731">MSSILIVLFGLVGFCFGWFVYSKFIAEKIYQLDPNYQTPAHRFEDGVDFVPTNKFVLWGSHFTAVAGAAPIVGPAIAVYWGWAPALLWVTLGSIFFAGVHDFGALWASNRHDAKSIGALSESIVSTRVRSVMMVIIFLLLVLVNAMFGTIIANDMVIYPESVFPAWAAIPVAIAIGVLIRRKFNLLLISIIGVAILYFTIYIGSNMPMALPGDIFGLGERGNWIILLYVYAGIASMLPVWLLLQPRDYINGAQLVLGLIVLYSAVLLTMPNVAAPMFNDVVEGTPPLWPILFVTIACGALSGFHGIVSSGTSAKQLNNEKDARFVGYLGALGEGSLALITIVAVTGSLYAATAAGGWNELYPSLSGGPADGGFITGGALLISNGWGFSQSFSQTMLAVMVVLFAGTTMDAGLRLTRYIIQEWGNIYEISPLKNNYISTLVAVGACLLLAFGVSNGNYPGDGGTLIWPVFGATNQILASMTLIVLSVYLIKLGRPARYLLTPMIFILLMAIWASVWYVMDYVSRGQWILVAIQVAVMVSAVFIILESWAAVSKFRRDEEAESDSQSSIASPNE</sequence>
<feature type="transmembrane region" description="Helical" evidence="6">
    <location>
        <begin position="464"/>
        <end position="489"/>
    </location>
</feature>
<proteinExistence type="predicted"/>
<feature type="transmembrane region" description="Helical" evidence="6">
    <location>
        <begin position="286"/>
        <end position="307"/>
    </location>
</feature>
<keyword evidence="5 6" id="KW-0472">Membrane</keyword>
<evidence type="ECO:0000259" key="7">
    <source>
        <dbReference type="Pfam" id="PF02554"/>
    </source>
</evidence>
<dbReference type="GO" id="GO:0009267">
    <property type="term" value="P:cellular response to starvation"/>
    <property type="evidence" value="ECO:0007669"/>
    <property type="project" value="InterPro"/>
</dbReference>
<keyword evidence="3 6" id="KW-0812">Transmembrane</keyword>
<dbReference type="InterPro" id="IPR051605">
    <property type="entry name" value="CstA"/>
</dbReference>
<evidence type="ECO:0000256" key="3">
    <source>
        <dbReference type="ARBA" id="ARBA00022692"/>
    </source>
</evidence>
<feature type="transmembrane region" description="Helical" evidence="6">
    <location>
        <begin position="395"/>
        <end position="414"/>
    </location>
</feature>
<dbReference type="EMBL" id="UINC01003025">
    <property type="protein sequence ID" value="SVA02640.1"/>
    <property type="molecule type" value="Genomic_DNA"/>
</dbReference>
<feature type="transmembrane region" description="Helical" evidence="6">
    <location>
        <begin position="55"/>
        <end position="80"/>
    </location>
</feature>
<feature type="transmembrane region" description="Helical" evidence="6">
    <location>
        <begin position="223"/>
        <end position="243"/>
    </location>
</feature>